<accession>A0A419NDA3</accession>
<evidence type="ECO:0000256" key="1">
    <source>
        <dbReference type="SAM" id="MobiDB-lite"/>
    </source>
</evidence>
<feature type="signal peptide" evidence="2">
    <location>
        <begin position="1"/>
        <end position="18"/>
    </location>
</feature>
<keyword evidence="2" id="KW-0732">Signal</keyword>
<keyword evidence="4" id="KW-1185">Reference proteome</keyword>
<proteinExistence type="predicted"/>
<sequence length="89" mass="9127">MRILITSLLAFACFSASAGIINPDCTAEKAAKSAAMNATTGISGRCSAKEAAADTVNLDAKKDKIADAKDKVSDASNHSGVKAVRNTVR</sequence>
<feature type="chain" id="PRO_5019411691" evidence="2">
    <location>
        <begin position="19"/>
        <end position="89"/>
    </location>
</feature>
<dbReference type="AlphaFoldDB" id="A0A419NDA3"/>
<evidence type="ECO:0000256" key="2">
    <source>
        <dbReference type="SAM" id="SignalP"/>
    </source>
</evidence>
<protein>
    <submittedName>
        <fullName evidence="3">Uncharacterized protein</fullName>
    </submittedName>
</protein>
<organism evidence="3 4">
    <name type="scientific">Rahnella woolbedingensis</name>
    <dbReference type="NCBI Taxonomy" id="1510574"/>
    <lineage>
        <taxon>Bacteria</taxon>
        <taxon>Pseudomonadati</taxon>
        <taxon>Pseudomonadota</taxon>
        <taxon>Gammaproteobacteria</taxon>
        <taxon>Enterobacterales</taxon>
        <taxon>Yersiniaceae</taxon>
        <taxon>Rahnella</taxon>
    </lineage>
</organism>
<evidence type="ECO:0000313" key="4">
    <source>
        <dbReference type="Proteomes" id="UP000284908"/>
    </source>
</evidence>
<comment type="caution">
    <text evidence="3">The sequence shown here is derived from an EMBL/GenBank/DDBJ whole genome shotgun (WGS) entry which is preliminary data.</text>
</comment>
<dbReference type="RefSeq" id="WP_120131564.1">
    <property type="nucleotide sequence ID" value="NZ_RAHH01000004.1"/>
</dbReference>
<gene>
    <name evidence="3" type="ORF">D6C13_04120</name>
</gene>
<name>A0A419NDA3_9GAMM</name>
<evidence type="ECO:0000313" key="3">
    <source>
        <dbReference type="EMBL" id="RJT46414.1"/>
    </source>
</evidence>
<dbReference type="EMBL" id="RAHH01000004">
    <property type="protein sequence ID" value="RJT46414.1"/>
    <property type="molecule type" value="Genomic_DNA"/>
</dbReference>
<dbReference type="Proteomes" id="UP000284908">
    <property type="component" value="Unassembled WGS sequence"/>
</dbReference>
<feature type="region of interest" description="Disordered" evidence="1">
    <location>
        <begin position="69"/>
        <end position="89"/>
    </location>
</feature>
<reference evidence="3 4" key="1">
    <citation type="submission" date="2018-09" db="EMBL/GenBank/DDBJ databases">
        <authorList>
            <person name="Le Fleche-Mateos A."/>
        </authorList>
    </citation>
    <scope>NUCLEOTIDE SEQUENCE [LARGE SCALE GENOMIC DNA]</scope>
    <source>
        <strain evidence="3 4">DSM 27399</strain>
    </source>
</reference>